<dbReference type="Gene3D" id="3.90.79.10">
    <property type="entry name" value="Nucleoside Triphosphate Pyrophosphohydrolase"/>
    <property type="match status" value="1"/>
</dbReference>
<evidence type="ECO:0000313" key="3">
    <source>
        <dbReference type="Proteomes" id="UP000014500"/>
    </source>
</evidence>
<dbReference type="EnsemblMetazoa" id="SMAR008649-RA">
    <property type="protein sequence ID" value="SMAR008649-PA"/>
    <property type="gene ID" value="SMAR008649"/>
</dbReference>
<dbReference type="Proteomes" id="UP000014500">
    <property type="component" value="Unassembled WGS sequence"/>
</dbReference>
<dbReference type="CDD" id="cd03670">
    <property type="entry name" value="NUDIX_ADPRase_Nudt9"/>
    <property type="match status" value="1"/>
</dbReference>
<dbReference type="EMBL" id="JH431849">
    <property type="status" value="NOT_ANNOTATED_CDS"/>
    <property type="molecule type" value="Genomic_DNA"/>
</dbReference>
<accession>T1J4V2</accession>
<reference evidence="3" key="1">
    <citation type="submission" date="2011-05" db="EMBL/GenBank/DDBJ databases">
        <authorList>
            <person name="Richards S.R."/>
            <person name="Qu J."/>
            <person name="Jiang H."/>
            <person name="Jhangiani S.N."/>
            <person name="Agravi P."/>
            <person name="Goodspeed R."/>
            <person name="Gross S."/>
            <person name="Mandapat C."/>
            <person name="Jackson L."/>
            <person name="Mathew T."/>
            <person name="Pu L."/>
            <person name="Thornton R."/>
            <person name="Saada N."/>
            <person name="Wilczek-Boney K.B."/>
            <person name="Lee S."/>
            <person name="Kovar C."/>
            <person name="Wu Y."/>
            <person name="Scherer S.E."/>
            <person name="Worley K.C."/>
            <person name="Muzny D.M."/>
            <person name="Gibbs R."/>
        </authorList>
    </citation>
    <scope>NUCLEOTIDE SEQUENCE</scope>
    <source>
        <strain evidence="3">Brora</strain>
    </source>
</reference>
<organism evidence="2 3">
    <name type="scientific">Strigamia maritima</name>
    <name type="common">European centipede</name>
    <name type="synonym">Geophilus maritimus</name>
    <dbReference type="NCBI Taxonomy" id="126957"/>
    <lineage>
        <taxon>Eukaryota</taxon>
        <taxon>Metazoa</taxon>
        <taxon>Ecdysozoa</taxon>
        <taxon>Arthropoda</taxon>
        <taxon>Myriapoda</taxon>
        <taxon>Chilopoda</taxon>
        <taxon>Pleurostigmophora</taxon>
        <taxon>Geophilomorpha</taxon>
        <taxon>Linotaeniidae</taxon>
        <taxon>Strigamia</taxon>
    </lineage>
</organism>
<dbReference type="HOGENOM" id="CLU_607390_0_0_1"/>
<dbReference type="GO" id="GO:0047631">
    <property type="term" value="F:ADP-ribose diphosphatase activity"/>
    <property type="evidence" value="ECO:0007669"/>
    <property type="project" value="InterPro"/>
</dbReference>
<name>T1J4V2_STRMM</name>
<dbReference type="PANTHER" id="PTHR13030">
    <property type="entry name" value="NUDIX HYDROLASE"/>
    <property type="match status" value="1"/>
</dbReference>
<dbReference type="SUPFAM" id="SSF55811">
    <property type="entry name" value="Nudix"/>
    <property type="match status" value="1"/>
</dbReference>
<evidence type="ECO:0000313" key="2">
    <source>
        <dbReference type="EnsemblMetazoa" id="SMAR008649-PA"/>
    </source>
</evidence>
<keyword evidence="3" id="KW-1185">Reference proteome</keyword>
<sequence>MLLTCAFVVIAKIYDPLDATIARQMICCARSPLSCSLPSVLAPTPLATEINKASNLYFRRIMTLFIENGVRNEHLGSLKIRLYIHGYRLCLLSVPTRQSALSHLQAVCISLNVSKTWLNSFRIRHNSLMYSKRKETSNLRLPVCTMKLHTKARTQIYPLSDNKIERVSVPDDKVEWSENWDEYKPPNYTSPLVVNKPWADLDIGDSKFKANWNHLDGIINRVSHMGLYEVVDGRPRNPSGRTGLEGRGCLGRWGPNHAVDPIVTRWKRDHSNTLMTDHKTNLPILQFVAILRGDSREWAIPGGMVDPGEKITATLQREFGEEALCSIVATPRERSEIHAMVGKFFRGGTEMYKGYVDDPRNTDNAWMETVAVNFHDGTGDSVAKFPLRAGDDAIGVRWMDLSSSLVLYASHVDLLEAVSKFRKAHCSQRKTFEKAIVIHPTLVSLKAEDNI</sequence>
<dbReference type="InterPro" id="IPR000086">
    <property type="entry name" value="NUDIX_hydrolase_dom"/>
</dbReference>
<proteinExistence type="predicted"/>
<dbReference type="AlphaFoldDB" id="T1J4V2"/>
<evidence type="ECO:0000259" key="1">
    <source>
        <dbReference type="PROSITE" id="PS51462"/>
    </source>
</evidence>
<dbReference type="InterPro" id="IPR015797">
    <property type="entry name" value="NUDIX_hydrolase-like_dom_sf"/>
</dbReference>
<dbReference type="InterPro" id="IPR039989">
    <property type="entry name" value="NUDT9"/>
</dbReference>
<dbReference type="Pfam" id="PF00293">
    <property type="entry name" value="NUDIX"/>
    <property type="match status" value="1"/>
</dbReference>
<dbReference type="PhylomeDB" id="T1J4V2"/>
<protein>
    <recommendedName>
        <fullName evidence="1">Nudix hydrolase domain-containing protein</fullName>
    </recommendedName>
</protein>
<dbReference type="PANTHER" id="PTHR13030:SF8">
    <property type="entry name" value="ADP-RIBOSE PYROPHOSPHATASE, MITOCHONDRIAL"/>
    <property type="match status" value="1"/>
</dbReference>
<feature type="domain" description="Nudix hydrolase" evidence="1">
    <location>
        <begin position="266"/>
        <end position="421"/>
    </location>
</feature>
<dbReference type="PROSITE" id="PS51462">
    <property type="entry name" value="NUDIX"/>
    <property type="match status" value="1"/>
</dbReference>
<reference evidence="2" key="2">
    <citation type="submission" date="2015-02" db="UniProtKB">
        <authorList>
            <consortium name="EnsemblMetazoa"/>
        </authorList>
    </citation>
    <scope>IDENTIFICATION</scope>
</reference>
<dbReference type="eggNOG" id="KOG4195">
    <property type="taxonomic scope" value="Eukaryota"/>
</dbReference>
<dbReference type="FunFam" id="3.90.79.10:FF:000021">
    <property type="entry name" value="ADP-ribose pyrophosphatase, mitochondrial isoform X1"/>
    <property type="match status" value="1"/>
</dbReference>
<dbReference type="Pfam" id="PF25969">
    <property type="entry name" value="NUDT9_N"/>
    <property type="match status" value="1"/>
</dbReference>
<dbReference type="STRING" id="126957.T1J4V2"/>